<dbReference type="EMBL" id="REGN01002787">
    <property type="protein sequence ID" value="RNA26165.1"/>
    <property type="molecule type" value="Genomic_DNA"/>
</dbReference>
<accession>A0A3M7RS58</accession>
<sequence length="160" mass="18180">MGSFIRSSVYQGYRTAEVQSVSDKKITNKRQFIHNHLLVNIFKSTTCLINYINDLYLMYKLSIQSKNSEENDPFFEQDRASKYSTSTCLFSLAPLLPRDNLDSDMFWPLSLSSDSVFFLFNSLACSLTDLVCSSTMVEFKDCIDWDIPILALGSVSSDST</sequence>
<name>A0A3M7RS58_BRAPC</name>
<protein>
    <submittedName>
        <fullName evidence="1">Uncharacterized protein</fullName>
    </submittedName>
</protein>
<organism evidence="1 2">
    <name type="scientific">Brachionus plicatilis</name>
    <name type="common">Marine rotifer</name>
    <name type="synonym">Brachionus muelleri</name>
    <dbReference type="NCBI Taxonomy" id="10195"/>
    <lineage>
        <taxon>Eukaryota</taxon>
        <taxon>Metazoa</taxon>
        <taxon>Spiralia</taxon>
        <taxon>Gnathifera</taxon>
        <taxon>Rotifera</taxon>
        <taxon>Eurotatoria</taxon>
        <taxon>Monogononta</taxon>
        <taxon>Pseudotrocha</taxon>
        <taxon>Ploima</taxon>
        <taxon>Brachionidae</taxon>
        <taxon>Brachionus</taxon>
    </lineage>
</organism>
<reference evidence="1 2" key="1">
    <citation type="journal article" date="2018" name="Sci. Rep.">
        <title>Genomic signatures of local adaptation to the degree of environmental predictability in rotifers.</title>
        <authorList>
            <person name="Franch-Gras L."/>
            <person name="Hahn C."/>
            <person name="Garcia-Roger E.M."/>
            <person name="Carmona M.J."/>
            <person name="Serra M."/>
            <person name="Gomez A."/>
        </authorList>
    </citation>
    <scope>NUCLEOTIDE SEQUENCE [LARGE SCALE GENOMIC DNA]</scope>
    <source>
        <strain evidence="1">HYR1</strain>
    </source>
</reference>
<keyword evidence="2" id="KW-1185">Reference proteome</keyword>
<proteinExistence type="predicted"/>
<gene>
    <name evidence="1" type="ORF">BpHYR1_027625</name>
</gene>
<evidence type="ECO:0000313" key="2">
    <source>
        <dbReference type="Proteomes" id="UP000276133"/>
    </source>
</evidence>
<dbReference type="AlphaFoldDB" id="A0A3M7RS58"/>
<dbReference type="Proteomes" id="UP000276133">
    <property type="component" value="Unassembled WGS sequence"/>
</dbReference>
<evidence type="ECO:0000313" key="1">
    <source>
        <dbReference type="EMBL" id="RNA26165.1"/>
    </source>
</evidence>
<comment type="caution">
    <text evidence="1">The sequence shown here is derived from an EMBL/GenBank/DDBJ whole genome shotgun (WGS) entry which is preliminary data.</text>
</comment>